<organism evidence="5 6">
    <name type="scientific">Meganyctiphanes norvegica</name>
    <name type="common">Northern krill</name>
    <name type="synonym">Thysanopoda norvegica</name>
    <dbReference type="NCBI Taxonomy" id="48144"/>
    <lineage>
        <taxon>Eukaryota</taxon>
        <taxon>Metazoa</taxon>
        <taxon>Ecdysozoa</taxon>
        <taxon>Arthropoda</taxon>
        <taxon>Crustacea</taxon>
        <taxon>Multicrustacea</taxon>
        <taxon>Malacostraca</taxon>
        <taxon>Eumalacostraca</taxon>
        <taxon>Eucarida</taxon>
        <taxon>Euphausiacea</taxon>
        <taxon>Euphausiidae</taxon>
        <taxon>Meganyctiphanes</taxon>
    </lineage>
</organism>
<name>A0AAV2QPG6_MEGNR</name>
<dbReference type="EMBL" id="CAXKWB010008574">
    <property type="protein sequence ID" value="CAL4091543.1"/>
    <property type="molecule type" value="Genomic_DNA"/>
</dbReference>
<evidence type="ECO:0000313" key="5">
    <source>
        <dbReference type="EMBL" id="CAL4091543.1"/>
    </source>
</evidence>
<dbReference type="Proteomes" id="UP001497623">
    <property type="component" value="Unassembled WGS sequence"/>
</dbReference>
<dbReference type="PANTHER" id="PTHR10127">
    <property type="entry name" value="DISCOIDIN, CUB, EGF, LAMININ , AND ZINC METALLOPROTEASE DOMAIN CONTAINING"/>
    <property type="match status" value="1"/>
</dbReference>
<protein>
    <recommendedName>
        <fullName evidence="4">Peptidase M12A domain-containing protein</fullName>
    </recommendedName>
</protein>
<feature type="non-terminal residue" evidence="5">
    <location>
        <position position="1"/>
    </location>
</feature>
<evidence type="ECO:0000256" key="2">
    <source>
        <dbReference type="PROSITE-ProRule" id="PRU01211"/>
    </source>
</evidence>
<feature type="signal peptide" evidence="3">
    <location>
        <begin position="1"/>
        <end position="21"/>
    </location>
</feature>
<dbReference type="GO" id="GO:0006508">
    <property type="term" value="P:proteolysis"/>
    <property type="evidence" value="ECO:0007669"/>
    <property type="project" value="InterPro"/>
</dbReference>
<dbReference type="SUPFAM" id="SSF55486">
    <property type="entry name" value="Metalloproteases ('zincins'), catalytic domain"/>
    <property type="match status" value="1"/>
</dbReference>
<dbReference type="PANTHER" id="PTHR10127:SF850">
    <property type="entry name" value="METALLOENDOPEPTIDASE"/>
    <property type="match status" value="1"/>
</dbReference>
<feature type="non-terminal residue" evidence="5">
    <location>
        <position position="123"/>
    </location>
</feature>
<comment type="caution">
    <text evidence="5">The sequence shown here is derived from an EMBL/GenBank/DDBJ whole genome shotgun (WGS) entry which is preliminary data.</text>
</comment>
<reference evidence="5 6" key="1">
    <citation type="submission" date="2024-05" db="EMBL/GenBank/DDBJ databases">
        <authorList>
            <person name="Wallberg A."/>
        </authorList>
    </citation>
    <scope>NUCLEOTIDE SEQUENCE [LARGE SCALE GENOMIC DNA]</scope>
</reference>
<dbReference type="Pfam" id="PF01400">
    <property type="entry name" value="Astacin"/>
    <property type="match status" value="1"/>
</dbReference>
<accession>A0AAV2QPG6</accession>
<keyword evidence="3" id="KW-0732">Signal</keyword>
<keyword evidence="6" id="KW-1185">Reference proteome</keyword>
<gene>
    <name evidence="5" type="ORF">MNOR_LOCUS14369</name>
</gene>
<dbReference type="Gene3D" id="3.40.390.10">
    <property type="entry name" value="Collagenase (Catalytic Domain)"/>
    <property type="match status" value="1"/>
</dbReference>
<evidence type="ECO:0000256" key="1">
    <source>
        <dbReference type="ARBA" id="ARBA00001947"/>
    </source>
</evidence>
<dbReference type="InterPro" id="IPR001506">
    <property type="entry name" value="Peptidase_M12A"/>
</dbReference>
<comment type="cofactor">
    <cofactor evidence="1">
        <name>Zn(2+)</name>
        <dbReference type="ChEBI" id="CHEBI:29105"/>
    </cofactor>
</comment>
<dbReference type="PROSITE" id="PS51864">
    <property type="entry name" value="ASTACIN"/>
    <property type="match status" value="1"/>
</dbReference>
<dbReference type="GO" id="GO:0004222">
    <property type="term" value="F:metalloendopeptidase activity"/>
    <property type="evidence" value="ECO:0007669"/>
    <property type="project" value="InterPro"/>
</dbReference>
<evidence type="ECO:0000256" key="3">
    <source>
        <dbReference type="SAM" id="SignalP"/>
    </source>
</evidence>
<proteinExistence type="predicted"/>
<evidence type="ECO:0000313" key="6">
    <source>
        <dbReference type="Proteomes" id="UP001497623"/>
    </source>
</evidence>
<dbReference type="AlphaFoldDB" id="A0AAV2QPG6"/>
<sequence length="123" mass="14017">QMKWTFVTHIVLFAFVDIGQGASNIHQASQNIPMRSKVNLKRKLLFQGDILLTSEAELEDILGISKATGRSGVLDRKRLWPKGIIPFVFGRQYNAAEKILVAAAIQEFHRHTCIRFVPWRNTT</sequence>
<dbReference type="InterPro" id="IPR024079">
    <property type="entry name" value="MetalloPept_cat_dom_sf"/>
</dbReference>
<feature type="domain" description="Peptidase M12A" evidence="4">
    <location>
        <begin position="71"/>
        <end position="123"/>
    </location>
</feature>
<comment type="caution">
    <text evidence="2">Lacks conserved residue(s) required for the propagation of feature annotation.</text>
</comment>
<feature type="chain" id="PRO_5043472330" description="Peptidase M12A domain-containing protein" evidence="3">
    <location>
        <begin position="22"/>
        <end position="123"/>
    </location>
</feature>
<evidence type="ECO:0000259" key="4">
    <source>
        <dbReference type="PROSITE" id="PS51864"/>
    </source>
</evidence>